<evidence type="ECO:0000256" key="4">
    <source>
        <dbReference type="ARBA" id="ARBA00022692"/>
    </source>
</evidence>
<keyword evidence="5 7" id="KW-1133">Transmembrane helix</keyword>
<name>A0A1H1BVI2_9MICC</name>
<dbReference type="AlphaFoldDB" id="A0A1H1BVI2"/>
<feature type="transmembrane region" description="Helical" evidence="7">
    <location>
        <begin position="138"/>
        <end position="157"/>
    </location>
</feature>
<feature type="domain" description="ABC transmembrane type-1" evidence="8">
    <location>
        <begin position="72"/>
        <end position="256"/>
    </location>
</feature>
<dbReference type="SUPFAM" id="SSF161098">
    <property type="entry name" value="MetI-like"/>
    <property type="match status" value="1"/>
</dbReference>
<dbReference type="PANTHER" id="PTHR30151">
    <property type="entry name" value="ALKANE SULFONATE ABC TRANSPORTER-RELATED, MEMBRANE SUBUNIT"/>
    <property type="match status" value="1"/>
</dbReference>
<dbReference type="CDD" id="cd06261">
    <property type="entry name" value="TM_PBP2"/>
    <property type="match status" value="1"/>
</dbReference>
<reference evidence="9 10" key="1">
    <citation type="submission" date="2016-10" db="EMBL/GenBank/DDBJ databases">
        <authorList>
            <person name="de Groot N.N."/>
        </authorList>
    </citation>
    <scope>NUCLEOTIDE SEQUENCE [LARGE SCALE GENOMIC DNA]</scope>
    <source>
        <strain evidence="9 10">DSM 20117</strain>
    </source>
</reference>
<organism evidence="9 10">
    <name type="scientific">Crystallibacter crystallopoietes</name>
    <dbReference type="NCBI Taxonomy" id="37928"/>
    <lineage>
        <taxon>Bacteria</taxon>
        <taxon>Bacillati</taxon>
        <taxon>Actinomycetota</taxon>
        <taxon>Actinomycetes</taxon>
        <taxon>Micrococcales</taxon>
        <taxon>Micrococcaceae</taxon>
        <taxon>Crystallibacter</taxon>
    </lineage>
</organism>
<evidence type="ECO:0000259" key="8">
    <source>
        <dbReference type="PROSITE" id="PS50928"/>
    </source>
</evidence>
<evidence type="ECO:0000256" key="6">
    <source>
        <dbReference type="ARBA" id="ARBA00023136"/>
    </source>
</evidence>
<dbReference type="GO" id="GO:0055085">
    <property type="term" value="P:transmembrane transport"/>
    <property type="evidence" value="ECO:0007669"/>
    <property type="project" value="InterPro"/>
</dbReference>
<feature type="transmembrane region" description="Helical" evidence="7">
    <location>
        <begin position="234"/>
        <end position="255"/>
    </location>
</feature>
<dbReference type="GO" id="GO:0005886">
    <property type="term" value="C:plasma membrane"/>
    <property type="evidence" value="ECO:0007669"/>
    <property type="project" value="UniProtKB-SubCell"/>
</dbReference>
<comment type="similarity">
    <text evidence="7">Belongs to the binding-protein-dependent transport system permease family.</text>
</comment>
<dbReference type="PROSITE" id="PS50928">
    <property type="entry name" value="ABC_TM1"/>
    <property type="match status" value="1"/>
</dbReference>
<dbReference type="RefSeq" id="WP_211482288.1">
    <property type="nucleotide sequence ID" value="NZ_CP018863.1"/>
</dbReference>
<dbReference type="InterPro" id="IPR000515">
    <property type="entry name" value="MetI-like"/>
</dbReference>
<keyword evidence="4 7" id="KW-0812">Transmembrane</keyword>
<evidence type="ECO:0000256" key="2">
    <source>
        <dbReference type="ARBA" id="ARBA00022448"/>
    </source>
</evidence>
<evidence type="ECO:0000313" key="9">
    <source>
        <dbReference type="EMBL" id="SDQ55933.1"/>
    </source>
</evidence>
<evidence type="ECO:0000313" key="10">
    <source>
        <dbReference type="Proteomes" id="UP000181917"/>
    </source>
</evidence>
<dbReference type="Gene3D" id="1.10.3720.10">
    <property type="entry name" value="MetI-like"/>
    <property type="match status" value="1"/>
</dbReference>
<dbReference type="EMBL" id="FNKH01000002">
    <property type="protein sequence ID" value="SDQ55933.1"/>
    <property type="molecule type" value="Genomic_DNA"/>
</dbReference>
<evidence type="ECO:0000256" key="3">
    <source>
        <dbReference type="ARBA" id="ARBA00022475"/>
    </source>
</evidence>
<keyword evidence="2 7" id="KW-0813">Transport</keyword>
<feature type="transmembrane region" description="Helical" evidence="7">
    <location>
        <begin position="197"/>
        <end position="222"/>
    </location>
</feature>
<proteinExistence type="inferred from homology"/>
<keyword evidence="6 7" id="KW-0472">Membrane</keyword>
<feature type="transmembrane region" description="Helical" evidence="7">
    <location>
        <begin position="112"/>
        <end position="132"/>
    </location>
</feature>
<dbReference type="PANTHER" id="PTHR30151:SF7">
    <property type="entry name" value="NITRATE IMPORT PERMEASE PROTEIN NRTB"/>
    <property type="match status" value="1"/>
</dbReference>
<evidence type="ECO:0000256" key="7">
    <source>
        <dbReference type="RuleBase" id="RU363032"/>
    </source>
</evidence>
<sequence length="274" mass="30393">MALQSPQAVAARRSQRRPWWQSLLWQAWLPLVVLAVIWVLSAQSTSFYFPPAEEVFKKTSQIWFPDGLVTELGPSLARLALGFVIAVLLGILLGVLLGLAKPAEVAVRPLTETARAIPGVALLPIAMMFFGTGESMKLVMIVFISMWPIVLNTIEGVRSVDPALRSVMASFRITPMDRFRNVYLPAAMPQIFSGARIALAIAVAVMVAVEMYGTPGGIGYFIRNAQQTFRIVDMWTGLVILGLFGYLLNVVFRLLEGRVLRWHKRMVKHVQGES</sequence>
<dbReference type="Proteomes" id="UP000181917">
    <property type="component" value="Unassembled WGS sequence"/>
</dbReference>
<feature type="transmembrane region" description="Helical" evidence="7">
    <location>
        <begin position="22"/>
        <end position="41"/>
    </location>
</feature>
<evidence type="ECO:0000256" key="1">
    <source>
        <dbReference type="ARBA" id="ARBA00004651"/>
    </source>
</evidence>
<feature type="transmembrane region" description="Helical" evidence="7">
    <location>
        <begin position="79"/>
        <end position="100"/>
    </location>
</feature>
<keyword evidence="10" id="KW-1185">Reference proteome</keyword>
<dbReference type="Pfam" id="PF00528">
    <property type="entry name" value="BPD_transp_1"/>
    <property type="match status" value="1"/>
</dbReference>
<protein>
    <submittedName>
        <fullName evidence="9">ABC-type nitrate/sulfonate/bicarbonate transport system, permease component</fullName>
    </submittedName>
</protein>
<gene>
    <name evidence="9" type="ORF">SAMN04489742_1593</name>
</gene>
<keyword evidence="3" id="KW-1003">Cell membrane</keyword>
<dbReference type="STRING" id="37928.SAMN04489742_1593"/>
<accession>A0A1H1BVI2</accession>
<comment type="subcellular location">
    <subcellularLocation>
        <location evidence="1 7">Cell membrane</location>
        <topology evidence="1 7">Multi-pass membrane protein</topology>
    </subcellularLocation>
</comment>
<evidence type="ECO:0000256" key="5">
    <source>
        <dbReference type="ARBA" id="ARBA00022989"/>
    </source>
</evidence>
<dbReference type="InterPro" id="IPR035906">
    <property type="entry name" value="MetI-like_sf"/>
</dbReference>